<dbReference type="InterPro" id="IPR000326">
    <property type="entry name" value="PAP2/HPO"/>
</dbReference>
<dbReference type="CDD" id="cd03392">
    <property type="entry name" value="PAP2_like_2"/>
    <property type="match status" value="1"/>
</dbReference>
<proteinExistence type="predicted"/>
<dbReference type="InterPro" id="IPR036938">
    <property type="entry name" value="PAP2/HPO_sf"/>
</dbReference>
<reference evidence="3 4" key="1">
    <citation type="submission" date="2018-10" db="EMBL/GenBank/DDBJ databases">
        <title>Genomic Encyclopedia of Type Strains, Phase IV (KMG-IV): sequencing the most valuable type-strain genomes for metagenomic binning, comparative biology and taxonomic classification.</title>
        <authorList>
            <person name="Goeker M."/>
        </authorList>
    </citation>
    <scope>NUCLEOTIDE SEQUENCE [LARGE SCALE GENOMIC DNA]</scope>
    <source>
        <strain evidence="3 4">DSM 19791</strain>
    </source>
</reference>
<feature type="transmembrane region" description="Helical" evidence="1">
    <location>
        <begin position="120"/>
        <end position="141"/>
    </location>
</feature>
<name>A0ABX9T176_SPHMI</name>
<dbReference type="Proteomes" id="UP000276029">
    <property type="component" value="Unassembled WGS sequence"/>
</dbReference>
<dbReference type="PANTHER" id="PTHR14969">
    <property type="entry name" value="SPHINGOSINE-1-PHOSPHATE PHOSPHOHYDROLASE"/>
    <property type="match status" value="1"/>
</dbReference>
<dbReference type="EMBL" id="RBWX01000007">
    <property type="protein sequence ID" value="RKS91101.1"/>
    <property type="molecule type" value="Genomic_DNA"/>
</dbReference>
<keyword evidence="4" id="KW-1185">Reference proteome</keyword>
<feature type="transmembrane region" description="Helical" evidence="1">
    <location>
        <begin position="148"/>
        <end position="167"/>
    </location>
</feature>
<dbReference type="RefSeq" id="WP_197723707.1">
    <property type="nucleotide sequence ID" value="NZ_AP018711.1"/>
</dbReference>
<dbReference type="Pfam" id="PF01569">
    <property type="entry name" value="PAP2"/>
    <property type="match status" value="1"/>
</dbReference>
<sequence length="209" mass="21471">MLHDRGRLALIGAAAVVWAAAAHFGGPASSADAALLAALHAGQIPGLATAARVVTELGGWIALTAATASAVIWLWLRQRRREALFLFLVVAGARLAAAAQKHVFARERPDVAHLVDVSSASFPSGHAANSLVTFLVLAVVLSGSRSAVGLAVAFAGCVGISRVMLGVHWPSDVLGGWAFGLAWVLAALCISDRLRPGAAIPLASPRRKG</sequence>
<keyword evidence="1" id="KW-1133">Transmembrane helix</keyword>
<evidence type="ECO:0000259" key="2">
    <source>
        <dbReference type="SMART" id="SM00014"/>
    </source>
</evidence>
<protein>
    <submittedName>
        <fullName evidence="3">Undecaprenyl-diphosphatase</fullName>
    </submittedName>
</protein>
<feature type="transmembrane region" description="Helical" evidence="1">
    <location>
        <begin position="173"/>
        <end position="190"/>
    </location>
</feature>
<evidence type="ECO:0000313" key="4">
    <source>
        <dbReference type="Proteomes" id="UP000276029"/>
    </source>
</evidence>
<keyword evidence="1" id="KW-0812">Transmembrane</keyword>
<comment type="caution">
    <text evidence="3">The sequence shown here is derived from an EMBL/GenBank/DDBJ whole genome shotgun (WGS) entry which is preliminary data.</text>
</comment>
<evidence type="ECO:0000313" key="3">
    <source>
        <dbReference type="EMBL" id="RKS91101.1"/>
    </source>
</evidence>
<dbReference type="Gene3D" id="1.20.144.10">
    <property type="entry name" value="Phosphatidic acid phosphatase type 2/haloperoxidase"/>
    <property type="match status" value="2"/>
</dbReference>
<dbReference type="SUPFAM" id="SSF48317">
    <property type="entry name" value="Acid phosphatase/Vanadium-dependent haloperoxidase"/>
    <property type="match status" value="1"/>
</dbReference>
<feature type="transmembrane region" description="Helical" evidence="1">
    <location>
        <begin position="83"/>
        <end position="100"/>
    </location>
</feature>
<accession>A0ABX9T176</accession>
<dbReference type="SMART" id="SM00014">
    <property type="entry name" value="acidPPc"/>
    <property type="match status" value="1"/>
</dbReference>
<feature type="transmembrane region" description="Helical" evidence="1">
    <location>
        <begin position="57"/>
        <end position="76"/>
    </location>
</feature>
<gene>
    <name evidence="3" type="ORF">DFR51_0649</name>
</gene>
<dbReference type="PANTHER" id="PTHR14969:SF13">
    <property type="entry name" value="AT30094P"/>
    <property type="match status" value="1"/>
</dbReference>
<evidence type="ECO:0000256" key="1">
    <source>
        <dbReference type="SAM" id="Phobius"/>
    </source>
</evidence>
<organism evidence="3 4">
    <name type="scientific">Sphingosinicella microcystinivorans</name>
    <dbReference type="NCBI Taxonomy" id="335406"/>
    <lineage>
        <taxon>Bacteria</taxon>
        <taxon>Pseudomonadati</taxon>
        <taxon>Pseudomonadota</taxon>
        <taxon>Alphaproteobacteria</taxon>
        <taxon>Sphingomonadales</taxon>
        <taxon>Sphingosinicellaceae</taxon>
        <taxon>Sphingosinicella</taxon>
    </lineage>
</organism>
<keyword evidence="1" id="KW-0472">Membrane</keyword>
<feature type="domain" description="Phosphatidic acid phosphatase type 2/haloperoxidase" evidence="2">
    <location>
        <begin position="82"/>
        <end position="188"/>
    </location>
</feature>